<dbReference type="Gene3D" id="1.10.8.60">
    <property type="match status" value="1"/>
</dbReference>
<evidence type="ECO:0000256" key="6">
    <source>
        <dbReference type="PIRNR" id="PIRNR000799"/>
    </source>
</evidence>
<dbReference type="OrthoDB" id="10254730at2759"/>
<dbReference type="KEGG" id="fas:105270694"/>
<evidence type="ECO:0000259" key="7">
    <source>
        <dbReference type="Pfam" id="PF04042"/>
    </source>
</evidence>
<evidence type="ECO:0000259" key="8">
    <source>
        <dbReference type="Pfam" id="PF12213"/>
    </source>
</evidence>
<dbReference type="Gene3D" id="3.60.21.60">
    <property type="match status" value="1"/>
</dbReference>
<comment type="similarity">
    <text evidence="2 6">Belongs to the DNA polymerase epsilon subunit B family.</text>
</comment>
<dbReference type="CTD" id="136029154"/>
<comment type="subcellular location">
    <subcellularLocation>
        <location evidence="1 6">Nucleus</location>
    </subcellularLocation>
</comment>
<dbReference type="PIRSF" id="PIRSF000799">
    <property type="entry name" value="DNA_pol_eps_2"/>
    <property type="match status" value="1"/>
</dbReference>
<evidence type="ECO:0000256" key="5">
    <source>
        <dbReference type="ARBA" id="ARBA00023242"/>
    </source>
</evidence>
<dbReference type="InterPro" id="IPR016266">
    <property type="entry name" value="POLE2"/>
</dbReference>
<dbReference type="PANTHER" id="PTHR12708">
    <property type="entry name" value="DNA POLYMERASE EPSILON SUBUNIT B"/>
    <property type="match status" value="1"/>
</dbReference>
<gene>
    <name evidence="10" type="primary">DNApol-epsilon58</name>
</gene>
<sequence>MADDKAIKNVQSSFSMYGFVITRPIATFVVKQLLSLPPDQRDHWLTRITDQILEQNLSDPHIALDHVKLAIKECLKPNAILDESETIFNVLNLEEIPQVLYDISMKKFVLQKVMPDYFPEPICKPNVFRNRLSLLRQRTLRQEPFAPRKFGEKSKEKKELVPVEFLLTNSREGNVYVMGILSQLVDGQYFLEDTGGAIKIDIAKTVFDEGLITEGCIVIAQGYFEDGVLDVKKIQLPPVEPSANSRASFGTENTFGGTHRTSLKCSEKLQQHQEAHNTDMIVIISELWLDNSEILRKFKVILEGYSDVPPIAFILCGHFLSSPPNVTSGKKLKDGFNHLARLIDAHPDLKKNSKFVFVPGPQDLGAAKILPRGPLPHKILEDFIKKIPGAILVGNPCRIQYCTKEIVVFREDMISKMCRNTLKYPEQGNFHDHYAKTMISQSHLAPMSLPVVPVYWKHDHVLQLFPTPDLIIVADNSQQYTTRVDDCQVINPGSFPRNNFSFKVYRPGTGEVEDCELPNDTENM</sequence>
<protein>
    <recommendedName>
        <fullName evidence="6">DNA polymerase epsilon subunit</fullName>
    </recommendedName>
    <alternativeName>
        <fullName evidence="6">DNA polymerase II subunit 2</fullName>
    </alternativeName>
</protein>
<evidence type="ECO:0000256" key="2">
    <source>
        <dbReference type="ARBA" id="ARBA00009560"/>
    </source>
</evidence>
<dbReference type="Pfam" id="PF12213">
    <property type="entry name" value="Dpoe2NT"/>
    <property type="match status" value="1"/>
</dbReference>
<evidence type="ECO:0000256" key="1">
    <source>
        <dbReference type="ARBA" id="ARBA00004123"/>
    </source>
</evidence>
<dbReference type="InterPro" id="IPR036700">
    <property type="entry name" value="BOBF_sf"/>
</dbReference>
<dbReference type="Pfam" id="PF04042">
    <property type="entry name" value="DNA_pol_E_B"/>
    <property type="match status" value="1"/>
</dbReference>
<dbReference type="GO" id="GO:0006261">
    <property type="term" value="P:DNA-templated DNA replication"/>
    <property type="evidence" value="ECO:0007669"/>
    <property type="project" value="InterPro"/>
</dbReference>
<reference evidence="10" key="1">
    <citation type="submission" date="2025-08" db="UniProtKB">
        <authorList>
            <consortium name="RefSeq"/>
        </authorList>
    </citation>
    <scope>IDENTIFICATION</scope>
    <source>
        <strain evidence="10">USDA-PBARC FA_bdor</strain>
        <tissue evidence="10">Whole organism</tissue>
    </source>
</reference>
<dbReference type="InterPro" id="IPR024639">
    <property type="entry name" value="DNA_pol_e_bsu_N"/>
</dbReference>
<evidence type="ECO:0000256" key="3">
    <source>
        <dbReference type="ARBA" id="ARBA00022705"/>
    </source>
</evidence>
<dbReference type="GO" id="GO:0003677">
    <property type="term" value="F:DNA binding"/>
    <property type="evidence" value="ECO:0007669"/>
    <property type="project" value="UniProtKB-UniRule"/>
</dbReference>
<feature type="domain" description="DNA polymerase alpha/delta/epsilon subunit B" evidence="7">
    <location>
        <begin position="281"/>
        <end position="481"/>
    </location>
</feature>
<keyword evidence="3 6" id="KW-0235">DNA replication</keyword>
<dbReference type="GO" id="GO:0008622">
    <property type="term" value="C:epsilon DNA polymerase complex"/>
    <property type="evidence" value="ECO:0007669"/>
    <property type="project" value="UniProtKB-UniRule"/>
</dbReference>
<feature type="domain" description="DNA polymerase epsilon subunit B N-terminal" evidence="8">
    <location>
        <begin position="8"/>
        <end position="74"/>
    </location>
</feature>
<evidence type="ECO:0000313" key="9">
    <source>
        <dbReference type="Proteomes" id="UP000694866"/>
    </source>
</evidence>
<accession>A0A9R1U7E4</accession>
<dbReference type="SUPFAM" id="SSF101756">
    <property type="entry name" value="Hypothetical protein YgiW"/>
    <property type="match status" value="1"/>
</dbReference>
<keyword evidence="9" id="KW-1185">Reference proteome</keyword>
<dbReference type="InterPro" id="IPR007185">
    <property type="entry name" value="DNA_pol_a/d/e_bsu"/>
</dbReference>
<dbReference type="RefSeq" id="XP_011310103.1">
    <property type="nucleotide sequence ID" value="XM_011311801.1"/>
</dbReference>
<name>A0A9R1U7E4_9HYME</name>
<dbReference type="GO" id="GO:0042276">
    <property type="term" value="P:error-prone translesion synthesis"/>
    <property type="evidence" value="ECO:0007669"/>
    <property type="project" value="TreeGrafter"/>
</dbReference>
<dbReference type="AlphaFoldDB" id="A0A9R1U7E4"/>
<dbReference type="GeneID" id="105270694"/>
<keyword evidence="5 6" id="KW-0539">Nucleus</keyword>
<organism evidence="9 10">
    <name type="scientific">Fopius arisanus</name>
    <dbReference type="NCBI Taxonomy" id="64838"/>
    <lineage>
        <taxon>Eukaryota</taxon>
        <taxon>Metazoa</taxon>
        <taxon>Ecdysozoa</taxon>
        <taxon>Arthropoda</taxon>
        <taxon>Hexapoda</taxon>
        <taxon>Insecta</taxon>
        <taxon>Pterygota</taxon>
        <taxon>Neoptera</taxon>
        <taxon>Endopterygota</taxon>
        <taxon>Hymenoptera</taxon>
        <taxon>Apocrita</taxon>
        <taxon>Ichneumonoidea</taxon>
        <taxon>Braconidae</taxon>
        <taxon>Opiinae</taxon>
        <taxon>Fopius</taxon>
    </lineage>
</organism>
<dbReference type="Proteomes" id="UP000694866">
    <property type="component" value="Unplaced"/>
</dbReference>
<evidence type="ECO:0000256" key="4">
    <source>
        <dbReference type="ARBA" id="ARBA00023125"/>
    </source>
</evidence>
<evidence type="ECO:0000313" key="10">
    <source>
        <dbReference type="RefSeq" id="XP_011310103.1"/>
    </source>
</evidence>
<proteinExistence type="inferred from homology"/>
<comment type="function">
    <text evidence="6">Participates in DNA repair and in chromosomal DNA replication.</text>
</comment>
<dbReference type="PANTHER" id="PTHR12708:SF0">
    <property type="entry name" value="DNA POLYMERASE EPSILON SUBUNIT 2"/>
    <property type="match status" value="1"/>
</dbReference>
<keyword evidence="4 6" id="KW-0238">DNA-binding</keyword>